<feature type="transmembrane region" description="Helical" evidence="10">
    <location>
        <begin position="240"/>
        <end position="258"/>
    </location>
</feature>
<feature type="transmembrane region" description="Helical" evidence="10">
    <location>
        <begin position="336"/>
        <end position="354"/>
    </location>
</feature>
<protein>
    <recommendedName>
        <fullName evidence="10">Alpha-1,3-glucosyltransferase</fullName>
        <ecNumber evidence="10">2.4.1.-</ecNumber>
    </recommendedName>
</protein>
<comment type="caution">
    <text evidence="11">The sequence shown here is derived from an EMBL/GenBank/DDBJ whole genome shotgun (WGS) entry which is preliminary data.</text>
</comment>
<evidence type="ECO:0000256" key="2">
    <source>
        <dbReference type="ARBA" id="ARBA00004922"/>
    </source>
</evidence>
<evidence type="ECO:0000313" key="11">
    <source>
        <dbReference type="EMBL" id="KAF0307673.1"/>
    </source>
</evidence>
<keyword evidence="9 10" id="KW-0472">Membrane</keyword>
<dbReference type="Pfam" id="PF03155">
    <property type="entry name" value="Alg6_Alg8"/>
    <property type="match status" value="1"/>
</dbReference>
<feature type="transmembrane region" description="Helical" evidence="10">
    <location>
        <begin position="390"/>
        <end position="413"/>
    </location>
</feature>
<keyword evidence="7 10" id="KW-0256">Endoplasmic reticulum</keyword>
<feature type="transmembrane region" description="Helical" evidence="10">
    <location>
        <begin position="360"/>
        <end position="378"/>
    </location>
</feature>
<dbReference type="AlphaFoldDB" id="A0A6A4WNP9"/>
<evidence type="ECO:0000256" key="9">
    <source>
        <dbReference type="ARBA" id="ARBA00023136"/>
    </source>
</evidence>
<keyword evidence="4 10" id="KW-0328">Glycosyltransferase</keyword>
<dbReference type="UniPathway" id="UPA00378"/>
<comment type="similarity">
    <text evidence="3 10">Belongs to the ALG6/ALG8 glucosyltransferase family.</text>
</comment>
<comment type="pathway">
    <text evidence="2 10">Protein modification; protein glycosylation.</text>
</comment>
<dbReference type="PANTHER" id="PTHR12413">
    <property type="entry name" value="DOLICHYL GLYCOSYLTRANSFERASE"/>
    <property type="match status" value="1"/>
</dbReference>
<evidence type="ECO:0000256" key="4">
    <source>
        <dbReference type="ARBA" id="ARBA00022676"/>
    </source>
</evidence>
<proteinExistence type="inferred from homology"/>
<evidence type="ECO:0000256" key="7">
    <source>
        <dbReference type="ARBA" id="ARBA00022824"/>
    </source>
</evidence>
<feature type="transmembrane region" description="Helical" evidence="10">
    <location>
        <begin position="72"/>
        <end position="89"/>
    </location>
</feature>
<dbReference type="EC" id="2.4.1.-" evidence="10"/>
<dbReference type="EMBL" id="VIIS01000553">
    <property type="protein sequence ID" value="KAF0307673.1"/>
    <property type="molecule type" value="Genomic_DNA"/>
</dbReference>
<dbReference type="InterPro" id="IPR004856">
    <property type="entry name" value="Glyco_trans_ALG6/ALG8"/>
</dbReference>
<evidence type="ECO:0000256" key="10">
    <source>
        <dbReference type="RuleBase" id="RU363110"/>
    </source>
</evidence>
<organism evidence="11 12">
    <name type="scientific">Amphibalanus amphitrite</name>
    <name type="common">Striped barnacle</name>
    <name type="synonym">Balanus amphitrite</name>
    <dbReference type="NCBI Taxonomy" id="1232801"/>
    <lineage>
        <taxon>Eukaryota</taxon>
        <taxon>Metazoa</taxon>
        <taxon>Ecdysozoa</taxon>
        <taxon>Arthropoda</taxon>
        <taxon>Crustacea</taxon>
        <taxon>Multicrustacea</taxon>
        <taxon>Cirripedia</taxon>
        <taxon>Thoracica</taxon>
        <taxon>Thoracicalcarea</taxon>
        <taxon>Balanomorpha</taxon>
        <taxon>Balanoidea</taxon>
        <taxon>Balanidae</taxon>
        <taxon>Amphibalaninae</taxon>
        <taxon>Amphibalanus</taxon>
    </lineage>
</organism>
<dbReference type="Proteomes" id="UP000440578">
    <property type="component" value="Unassembled WGS sequence"/>
</dbReference>
<name>A0A6A4WNP9_AMPAM</name>
<feature type="transmembrane region" description="Helical" evidence="10">
    <location>
        <begin position="264"/>
        <end position="282"/>
    </location>
</feature>
<dbReference type="OrthoDB" id="1689333at2759"/>
<evidence type="ECO:0000256" key="8">
    <source>
        <dbReference type="ARBA" id="ARBA00022989"/>
    </source>
</evidence>
<evidence type="ECO:0000256" key="1">
    <source>
        <dbReference type="ARBA" id="ARBA00004477"/>
    </source>
</evidence>
<evidence type="ECO:0000256" key="5">
    <source>
        <dbReference type="ARBA" id="ARBA00022679"/>
    </source>
</evidence>
<keyword evidence="8 10" id="KW-1133">Transmembrane helix</keyword>
<evidence type="ECO:0000256" key="3">
    <source>
        <dbReference type="ARBA" id="ARBA00008715"/>
    </source>
</evidence>
<dbReference type="GO" id="GO:0005789">
    <property type="term" value="C:endoplasmic reticulum membrane"/>
    <property type="evidence" value="ECO:0007669"/>
    <property type="project" value="UniProtKB-SubCell"/>
</dbReference>
<evidence type="ECO:0000313" key="12">
    <source>
        <dbReference type="Proteomes" id="UP000440578"/>
    </source>
</evidence>
<feature type="transmembrane region" description="Helical" evidence="10">
    <location>
        <begin position="110"/>
        <end position="135"/>
    </location>
</feature>
<comment type="subcellular location">
    <subcellularLocation>
        <location evidence="1 10">Endoplasmic reticulum membrane</location>
        <topology evidence="1 10">Multi-pass membrane protein</topology>
    </subcellularLocation>
</comment>
<feature type="transmembrane region" description="Helical" evidence="10">
    <location>
        <begin position="311"/>
        <end position="329"/>
    </location>
</feature>
<evidence type="ECO:0000256" key="6">
    <source>
        <dbReference type="ARBA" id="ARBA00022692"/>
    </source>
</evidence>
<dbReference type="GO" id="GO:0042283">
    <property type="term" value="F:dolichyl pyrophosphate Glc1Man9GlcNAc2 alpha-1,3-glucosyltransferase activity"/>
    <property type="evidence" value="ECO:0007669"/>
    <property type="project" value="TreeGrafter"/>
</dbReference>
<dbReference type="PANTHER" id="PTHR12413:SF2">
    <property type="entry name" value="DOLICHYL PYROPHOSPHATE GLC1MAN9GLCNAC2 ALPHA-1,3-GLUCOSYLTRANSFERASE-RELATED"/>
    <property type="match status" value="1"/>
</dbReference>
<keyword evidence="12" id="KW-1185">Reference proteome</keyword>
<accession>A0A6A4WNP9</accession>
<gene>
    <name evidence="11" type="primary">ALG8</name>
    <name evidence="11" type="ORF">FJT64_021035</name>
</gene>
<sequence length="428" mass="46050">MLEVQNLNYASPATILFQRLTVIASDFVLLVGVKKCADTVPGQGTYLTSPRVRLAALTLGSAGLIMVDHIHFQYNGLLIGLLLISYAHMTQGRFLKSAFFFTVLLNMKHIFLYLAPAYFVFLLRNYCVTIPAGGWLPRPQLANTAKLGLVVLGVFGLSLAPFVALGQLPQLVSRLFPFKRGLCHAYWAPNIWVFYNLADKLAVFGARQLGVSVPGSSAASMTGGLVQDVEHALLPAVRPAATFALSAAAMLPALVTLWRRPADAAAFLRALVQCALCSFLLGWHVHEKAVLLAVVPLAVLALRSGPEARLYLLLSAAAHVSLGPLLFAGREAPARLLLAGLHAGYAAQALPAAAGPPSRAYTGYLAGLAAVAVYDVIGHRALGLDGRWPFLPLLVTSLYCAVGVVYCWLALYWHMLFRVEGGQKIKVR</sequence>
<keyword evidence="6 10" id="KW-0812">Transmembrane</keyword>
<dbReference type="GO" id="GO:0006487">
    <property type="term" value="P:protein N-linked glycosylation"/>
    <property type="evidence" value="ECO:0007669"/>
    <property type="project" value="TreeGrafter"/>
</dbReference>
<reference evidence="11 12" key="1">
    <citation type="submission" date="2019-07" db="EMBL/GenBank/DDBJ databases">
        <title>Draft genome assembly of a fouling barnacle, Amphibalanus amphitrite (Darwin, 1854): The first reference genome for Thecostraca.</title>
        <authorList>
            <person name="Kim W."/>
        </authorList>
    </citation>
    <scope>NUCLEOTIDE SEQUENCE [LARGE SCALE GENOMIC DNA]</scope>
    <source>
        <strain evidence="11">SNU_AA5</strain>
        <tissue evidence="11">Soma without cirri and trophi</tissue>
    </source>
</reference>
<keyword evidence="5 10" id="KW-0808">Transferase</keyword>
<feature type="transmembrane region" description="Helical" evidence="10">
    <location>
        <begin position="147"/>
        <end position="165"/>
    </location>
</feature>